<keyword evidence="4" id="KW-1185">Reference proteome</keyword>
<feature type="compositionally biased region" description="Low complexity" evidence="2">
    <location>
        <begin position="46"/>
        <end position="64"/>
    </location>
</feature>
<evidence type="ECO:0000256" key="1">
    <source>
        <dbReference type="SAM" id="Coils"/>
    </source>
</evidence>
<evidence type="ECO:0008006" key="5">
    <source>
        <dbReference type="Google" id="ProtNLM"/>
    </source>
</evidence>
<proteinExistence type="predicted"/>
<sequence>MIKKTSQLHRVVLTGERQRPVRRVRPGRGQTPDSSSENSGDEGHEAAPVAPAAAAAAEAAPAAAGGRPPRQVDPERASLVPFHVTPDAELYLKWGWVCSEDIQPTVDAMDDQDIVSLNFVTLLGQDSQQPHFAACLEFIRSYCLDRHTGTVGGTQVALSRQVVRDTFGLRYGMKPMDSKIRHERIQDWFPNRDVRGKRYLAADCERGPGWAAFMQLMNMILLTWRRIKCIPAHLIFYMRAKIDGSAEDDYDLTSFTVESLRTELMTVRKHLDATSHERYLETFIGMPLTAILIHAGVISTEETLTQPQPVPTRASSSQPPEELVQAVADLEARRANLEETLTRMSTIEDPRPRLVPPETVRGKILILDLDGLLRNADALLRDLEERSLIPAHFLLNETECTRYATTREGSRGGALYLKSFARLYDYNLATRDVLLVDDSAKKNSTNSPFSAIHPRSYTPWTEEHAPHRDQFLCGTLLPWLQAWRQSTILTQAYVRAHYRELGAQDPIEGLRSYWGDLVTPELSGLLFGDATLADRAIARSLFIGDAPAADVPVAVAGVDDPSVV</sequence>
<dbReference type="AlphaFoldDB" id="A0ABD3GNH2"/>
<comment type="caution">
    <text evidence="3">The sequence shown here is derived from an EMBL/GenBank/DDBJ whole genome shotgun (WGS) entry which is preliminary data.</text>
</comment>
<dbReference type="EMBL" id="JBJQOH010000007">
    <property type="protein sequence ID" value="KAL3679640.1"/>
    <property type="molecule type" value="Genomic_DNA"/>
</dbReference>
<protein>
    <recommendedName>
        <fullName evidence="5">FCP1 homology domain-containing protein</fullName>
    </recommendedName>
</protein>
<feature type="region of interest" description="Disordered" evidence="2">
    <location>
        <begin position="1"/>
        <end position="74"/>
    </location>
</feature>
<evidence type="ECO:0000313" key="3">
    <source>
        <dbReference type="EMBL" id="KAL3679640.1"/>
    </source>
</evidence>
<evidence type="ECO:0000256" key="2">
    <source>
        <dbReference type="SAM" id="MobiDB-lite"/>
    </source>
</evidence>
<accession>A0ABD3GNH2</accession>
<gene>
    <name evidence="3" type="ORF">R1sor_022596</name>
</gene>
<evidence type="ECO:0000313" key="4">
    <source>
        <dbReference type="Proteomes" id="UP001633002"/>
    </source>
</evidence>
<organism evidence="3 4">
    <name type="scientific">Riccia sorocarpa</name>
    <dbReference type="NCBI Taxonomy" id="122646"/>
    <lineage>
        <taxon>Eukaryota</taxon>
        <taxon>Viridiplantae</taxon>
        <taxon>Streptophyta</taxon>
        <taxon>Embryophyta</taxon>
        <taxon>Marchantiophyta</taxon>
        <taxon>Marchantiopsida</taxon>
        <taxon>Marchantiidae</taxon>
        <taxon>Marchantiales</taxon>
        <taxon>Ricciaceae</taxon>
        <taxon>Riccia</taxon>
    </lineage>
</organism>
<name>A0ABD3GNH2_9MARC</name>
<feature type="coiled-coil region" evidence="1">
    <location>
        <begin position="327"/>
        <end position="386"/>
    </location>
</feature>
<reference evidence="3 4" key="1">
    <citation type="submission" date="2024-09" db="EMBL/GenBank/DDBJ databases">
        <title>Chromosome-scale assembly of Riccia sorocarpa.</title>
        <authorList>
            <person name="Paukszto L."/>
        </authorList>
    </citation>
    <scope>NUCLEOTIDE SEQUENCE [LARGE SCALE GENOMIC DNA]</scope>
    <source>
        <strain evidence="3">LP-2024</strain>
        <tissue evidence="3">Aerial parts of the thallus</tissue>
    </source>
</reference>
<keyword evidence="1" id="KW-0175">Coiled coil</keyword>
<dbReference type="Proteomes" id="UP001633002">
    <property type="component" value="Unassembled WGS sequence"/>
</dbReference>